<evidence type="ECO:0000256" key="1">
    <source>
        <dbReference type="SAM" id="MobiDB-lite"/>
    </source>
</evidence>
<dbReference type="OrthoDB" id="10261563at2759"/>
<feature type="region of interest" description="Disordered" evidence="1">
    <location>
        <begin position="131"/>
        <end position="158"/>
    </location>
</feature>
<accession>A0A2U3WY05</accession>
<feature type="compositionally biased region" description="Low complexity" evidence="1">
    <location>
        <begin position="189"/>
        <end position="199"/>
    </location>
</feature>
<dbReference type="CTD" id="84310"/>
<dbReference type="PANTHER" id="PTHR22306:SF2">
    <property type="entry name" value="CHROMOSOME 7 OPEN READING FRAME 50"/>
    <property type="match status" value="1"/>
</dbReference>
<reference evidence="4" key="1">
    <citation type="submission" date="2025-08" db="UniProtKB">
        <authorList>
            <consortium name="RefSeq"/>
        </authorList>
    </citation>
    <scope>IDENTIFICATION</scope>
</reference>
<dbReference type="Proteomes" id="UP000245340">
    <property type="component" value="Unplaced"/>
</dbReference>
<feature type="region of interest" description="Disordered" evidence="1">
    <location>
        <begin position="174"/>
        <end position="301"/>
    </location>
</feature>
<name>A0A2U3WY05_ODORO</name>
<dbReference type="InterPro" id="IPR019327">
    <property type="entry name" value="WKF"/>
</dbReference>
<dbReference type="AlphaFoldDB" id="A0A2U3WY05"/>
<proteinExistence type="predicted"/>
<feature type="compositionally biased region" description="Gly residues" evidence="1">
    <location>
        <begin position="290"/>
        <end position="301"/>
    </location>
</feature>
<sequence>PASGPVPEQPLQPRIALSREDVSVSVALDPCRPELPLSALAGTCPGPGCESQGPEPPACWWQDHSDLWGVDLSSSWPILGSGRLCAPAWASRSSSQLPVCECGSVWAGVRGQLGLEWVVFIHAVTVRVTPSLQRKASPQGPDTTVRVQRGPQQKEGGTLSRLLQQRTAIARVHGETTHSVARDAPKPVSASTAPTQAPGPTGGGSHSLREHLTQVRSRDPVPEGVRLPGKEGEPGVKEDGPSANSTCDPPFVSPVPSQDGSSNGGDPGQARTVRAPRAKGPASLERPFGSGRGPGVGIGGSGTLGIPGWPLAQRGSCKQKGLSGSLWREDCPPLSPPPARSVRSQPSLCAPGPHIPLRGRLGGLQTAGEAVLGAGQETAPQLPAQTPEEKRVLERKLKKERRKEERKWLRESGAAQSLPAKRSRAQLALDYLCGWAEKHENWRFQKTRQTWLLMHMYDSDQVPDALFSTLLAYLEGLRGRARELTVQKAEALMQEVDKASGAEPLPLGKTQRIRRVLQLLS</sequence>
<gene>
    <name evidence="4" type="primary">LOC101364169</name>
</gene>
<dbReference type="KEGG" id="oro:101364169"/>
<dbReference type="STRING" id="9708.A0A2U3WY05"/>
<keyword evidence="3" id="KW-1185">Reference proteome</keyword>
<organism evidence="3 4">
    <name type="scientific">Odobenus rosmarus divergens</name>
    <name type="common">Pacific walrus</name>
    <dbReference type="NCBI Taxonomy" id="9708"/>
    <lineage>
        <taxon>Eukaryota</taxon>
        <taxon>Metazoa</taxon>
        <taxon>Chordata</taxon>
        <taxon>Craniata</taxon>
        <taxon>Vertebrata</taxon>
        <taxon>Euteleostomi</taxon>
        <taxon>Mammalia</taxon>
        <taxon>Eutheria</taxon>
        <taxon>Laurasiatheria</taxon>
        <taxon>Carnivora</taxon>
        <taxon>Caniformia</taxon>
        <taxon>Pinnipedia</taxon>
        <taxon>Odobenidae</taxon>
        <taxon>Odobenus</taxon>
    </lineage>
</organism>
<dbReference type="InParanoid" id="A0A2U3WY05"/>
<dbReference type="PANTHER" id="PTHR22306">
    <property type="entry name" value="CHROMOSOME 7 OPEN READING FRAME 50"/>
    <property type="match status" value="1"/>
</dbReference>
<feature type="compositionally biased region" description="Basic and acidic residues" evidence="1">
    <location>
        <begin position="174"/>
        <end position="185"/>
    </location>
</feature>
<dbReference type="Pfam" id="PF10180">
    <property type="entry name" value="WKF"/>
    <property type="match status" value="1"/>
</dbReference>
<dbReference type="GeneID" id="101364169"/>
<feature type="compositionally biased region" description="Basic and acidic residues" evidence="1">
    <location>
        <begin position="207"/>
        <end position="221"/>
    </location>
</feature>
<evidence type="ECO:0000259" key="2">
    <source>
        <dbReference type="Pfam" id="PF10180"/>
    </source>
</evidence>
<dbReference type="RefSeq" id="XP_004414514.1">
    <property type="nucleotide sequence ID" value="XM_004414457.1"/>
</dbReference>
<evidence type="ECO:0000313" key="4">
    <source>
        <dbReference type="RefSeq" id="XP_004414514.1"/>
    </source>
</evidence>
<feature type="compositionally biased region" description="Basic and acidic residues" evidence="1">
    <location>
        <begin position="228"/>
        <end position="240"/>
    </location>
</feature>
<feature type="non-terminal residue" evidence="4">
    <location>
        <position position="1"/>
    </location>
</feature>
<feature type="compositionally biased region" description="Polar residues" evidence="1">
    <location>
        <begin position="131"/>
        <end position="146"/>
    </location>
</feature>
<feature type="region of interest" description="Disordered" evidence="1">
    <location>
        <begin position="315"/>
        <end position="345"/>
    </location>
</feature>
<evidence type="ECO:0000313" key="3">
    <source>
        <dbReference type="Proteomes" id="UP000245340"/>
    </source>
</evidence>
<feature type="domain" description="WKF" evidence="2">
    <location>
        <begin position="430"/>
        <end position="491"/>
    </location>
</feature>
<protein>
    <submittedName>
        <fullName evidence="4">Uncharacterized protein C7orf50 homolog</fullName>
    </submittedName>
</protein>